<dbReference type="InterPro" id="IPR037207">
    <property type="entry name" value="Nuop51_4Fe4S-bd_sf"/>
</dbReference>
<dbReference type="GO" id="GO:0046872">
    <property type="term" value="F:metal ion binding"/>
    <property type="evidence" value="ECO:0007669"/>
    <property type="project" value="UniProtKB-KW"/>
</dbReference>
<feature type="non-terminal residue" evidence="5">
    <location>
        <position position="280"/>
    </location>
</feature>
<evidence type="ECO:0000256" key="2">
    <source>
        <dbReference type="ARBA" id="ARBA00023004"/>
    </source>
</evidence>
<comment type="caution">
    <text evidence="5">The sequence shown here is derived from an EMBL/GenBank/DDBJ whole genome shotgun (WGS) entry which is preliminary data.</text>
</comment>
<dbReference type="Pfam" id="PF10589">
    <property type="entry name" value="NADH_4Fe-4S"/>
    <property type="match status" value="1"/>
</dbReference>
<dbReference type="InterPro" id="IPR028261">
    <property type="entry name" value="DPD_II"/>
</dbReference>
<dbReference type="GO" id="GO:0051539">
    <property type="term" value="F:4 iron, 4 sulfur cluster binding"/>
    <property type="evidence" value="ECO:0007669"/>
    <property type="project" value="InterPro"/>
</dbReference>
<dbReference type="PANTHER" id="PTHR43578:SF3">
    <property type="entry name" value="NADH-QUINONE OXIDOREDUCTASE SUBUNIT F"/>
    <property type="match status" value="1"/>
</dbReference>
<dbReference type="SUPFAM" id="SSF142984">
    <property type="entry name" value="Nqo1 middle domain-like"/>
    <property type="match status" value="1"/>
</dbReference>
<feature type="non-terminal residue" evidence="5">
    <location>
        <position position="1"/>
    </location>
</feature>
<keyword evidence="3" id="KW-0411">Iron-sulfur</keyword>
<keyword evidence="2" id="KW-0408">Iron</keyword>
<dbReference type="AlphaFoldDB" id="X1NYF1"/>
<sequence length="280" mass="30485">TGLIEVPMGISLGDIIYEIGGGIVGGKRFKAALTGGPSGGCLPASMLDLPVDYESLTQAGSIMGSGGMVVADEDTCMVDMARFFLSFTQIESCGKCIPCRVGTRQMLNILERITQGEGKSGDIECLERLAQLVKSTALCGLGQTAPNPVLTTIRYFRDEYEEHIKKHYCRAAVCKELVKSPCQNTCPARIDVPRYIRLIADGKYDEALAVVREKVPFPAVLGYVCLHFCEAKCRRGQLDEPLAIRVLKRFAAEHDTGLWKQNSKLAPPTGRKVAKGRIQA</sequence>
<dbReference type="GO" id="GO:0010181">
    <property type="term" value="F:FMN binding"/>
    <property type="evidence" value="ECO:0007669"/>
    <property type="project" value="InterPro"/>
</dbReference>
<dbReference type="InterPro" id="IPR001949">
    <property type="entry name" value="NADH-UbQ_OxRdtase_51kDa_CS"/>
</dbReference>
<dbReference type="Pfam" id="PF14691">
    <property type="entry name" value="Fer4_20"/>
    <property type="match status" value="1"/>
</dbReference>
<dbReference type="Gene3D" id="3.10.20.600">
    <property type="match status" value="1"/>
</dbReference>
<evidence type="ECO:0000313" key="5">
    <source>
        <dbReference type="EMBL" id="GAI31815.1"/>
    </source>
</evidence>
<dbReference type="SMART" id="SM00928">
    <property type="entry name" value="NADH_4Fe-4S"/>
    <property type="match status" value="1"/>
</dbReference>
<dbReference type="PANTHER" id="PTHR43578">
    <property type="entry name" value="NADH-QUINONE OXIDOREDUCTASE SUBUNIT F"/>
    <property type="match status" value="1"/>
</dbReference>
<accession>X1NYF1</accession>
<gene>
    <name evidence="5" type="ORF">S06H3_30920</name>
</gene>
<proteinExistence type="predicted"/>
<organism evidence="5">
    <name type="scientific">marine sediment metagenome</name>
    <dbReference type="NCBI Taxonomy" id="412755"/>
    <lineage>
        <taxon>unclassified sequences</taxon>
        <taxon>metagenomes</taxon>
        <taxon>ecological metagenomes</taxon>
    </lineage>
</organism>
<dbReference type="SUPFAM" id="SSF140490">
    <property type="entry name" value="Nqo1C-terminal domain-like"/>
    <property type="match status" value="1"/>
</dbReference>
<dbReference type="EMBL" id="BARV01018255">
    <property type="protein sequence ID" value="GAI31815.1"/>
    <property type="molecule type" value="Genomic_DNA"/>
</dbReference>
<keyword evidence="1" id="KW-0479">Metal-binding</keyword>
<dbReference type="PROSITE" id="PS00645">
    <property type="entry name" value="COMPLEX1_51K_2"/>
    <property type="match status" value="1"/>
</dbReference>
<protein>
    <recommendedName>
        <fullName evidence="4">NADH-ubiquinone oxidoreductase 51kDa subunit iron-sulphur binding domain-containing protein</fullName>
    </recommendedName>
</protein>
<name>X1NYF1_9ZZZZ</name>
<evidence type="ECO:0000256" key="3">
    <source>
        <dbReference type="ARBA" id="ARBA00023014"/>
    </source>
</evidence>
<dbReference type="InterPro" id="IPR019575">
    <property type="entry name" value="Nuop51_4Fe4S-bd"/>
</dbReference>
<reference evidence="5" key="1">
    <citation type="journal article" date="2014" name="Front. Microbiol.">
        <title>High frequency of phylogenetically diverse reductive dehalogenase-homologous genes in deep subseafloor sedimentary metagenomes.</title>
        <authorList>
            <person name="Kawai M."/>
            <person name="Futagami T."/>
            <person name="Toyoda A."/>
            <person name="Takaki Y."/>
            <person name="Nishi S."/>
            <person name="Hori S."/>
            <person name="Arai W."/>
            <person name="Tsubouchi T."/>
            <person name="Morono Y."/>
            <person name="Uchiyama I."/>
            <person name="Ito T."/>
            <person name="Fujiyama A."/>
            <person name="Inagaki F."/>
            <person name="Takami H."/>
        </authorList>
    </citation>
    <scope>NUCLEOTIDE SEQUENCE</scope>
    <source>
        <strain evidence="5">Expedition CK06-06</strain>
    </source>
</reference>
<dbReference type="SUPFAM" id="SSF46548">
    <property type="entry name" value="alpha-helical ferredoxin"/>
    <property type="match status" value="1"/>
</dbReference>
<dbReference type="Gene3D" id="1.20.1440.230">
    <property type="entry name" value="NADH-ubiquinone oxidoreductase 51kDa subunit, iron-sulphur binding domain"/>
    <property type="match status" value="1"/>
</dbReference>
<dbReference type="FunFam" id="1.20.1440.230:FF:000001">
    <property type="entry name" value="Mitochondrial NADH dehydrogenase flavoprotein 1"/>
    <property type="match status" value="1"/>
</dbReference>
<dbReference type="GO" id="GO:0008137">
    <property type="term" value="F:NADH dehydrogenase (ubiquinone) activity"/>
    <property type="evidence" value="ECO:0007669"/>
    <property type="project" value="InterPro"/>
</dbReference>
<evidence type="ECO:0000259" key="4">
    <source>
        <dbReference type="SMART" id="SM00928"/>
    </source>
</evidence>
<evidence type="ECO:0000256" key="1">
    <source>
        <dbReference type="ARBA" id="ARBA00022723"/>
    </source>
</evidence>
<feature type="domain" description="NADH-ubiquinone oxidoreductase 51kDa subunit iron-sulphur binding" evidence="4">
    <location>
        <begin position="78"/>
        <end position="123"/>
    </location>
</feature>